<accession>F0FEV1</accession>
<dbReference type="HOGENOM" id="CLU_1030247_0_0_9"/>
<sequence length="270" mass="32100">MFEYKLYIIISCVFVAIFLYERSRNKRILVSPLFSIINNTYNKYYENYFYRFVRFEEYPELLKIYEYMINELKSQGVNSEILRNYLKEASRQRFTIAIGTIFSFIISFLGLTSLKEINEHLSKIIKFILDLDWSNFGKNVFSNPILWVPSLTIFYIILIMNTNDRLRFKLSRNVQKRKILTDVLSIYDDIPANYIGSLYQGVNNFFSKLIFLKTLNGFNVFPKGGSKIELRESEPLLRLENSDDTYEIEFITNDGDLIWELEKVKKIILI</sequence>
<feature type="transmembrane region" description="Helical" evidence="1">
    <location>
        <begin position="94"/>
        <end position="114"/>
    </location>
</feature>
<gene>
    <name evidence="2" type="ORF">HMPREF9388_1040</name>
</gene>
<dbReference type="PATRIC" id="fig|888815.3.peg.1020"/>
<dbReference type="RefSeq" id="WP_002897894.1">
    <property type="nucleotide sequence ID" value="NZ_GL872307.1"/>
</dbReference>
<reference evidence="2 3" key="1">
    <citation type="submission" date="2011-01" db="EMBL/GenBank/DDBJ databases">
        <authorList>
            <person name="Muzny D."/>
            <person name="Qin X."/>
            <person name="Deng J."/>
            <person name="Jiang H."/>
            <person name="Liu Y."/>
            <person name="Qu J."/>
            <person name="Song X.-Z."/>
            <person name="Zhang L."/>
            <person name="Thornton R."/>
            <person name="Coyle M."/>
            <person name="Francisco L."/>
            <person name="Jackson L."/>
            <person name="Javaid M."/>
            <person name="Korchina V."/>
            <person name="Kovar C."/>
            <person name="Mata R."/>
            <person name="Mathew T."/>
            <person name="Ngo R."/>
            <person name="Nguyen L."/>
            <person name="Nguyen N."/>
            <person name="Okwuonu G."/>
            <person name="Ongeri F."/>
            <person name="Pham C."/>
            <person name="Simmons D."/>
            <person name="Wilczek-Boney K."/>
            <person name="Hale W."/>
            <person name="Jakkamsetti A."/>
            <person name="Pham P."/>
            <person name="Ruth R."/>
            <person name="San Lucas F."/>
            <person name="Warren J."/>
            <person name="Zhang J."/>
            <person name="Zhao Z."/>
            <person name="Zhou C."/>
            <person name="Zhu D."/>
            <person name="Lee S."/>
            <person name="Bess C."/>
            <person name="Blankenburg K."/>
            <person name="Forbes L."/>
            <person name="Fu Q."/>
            <person name="Gubbala S."/>
            <person name="Hirani K."/>
            <person name="Jayaseelan J.C."/>
            <person name="Lara F."/>
            <person name="Munidasa M."/>
            <person name="Palculict T."/>
            <person name="Patil S."/>
            <person name="Pu L.-L."/>
            <person name="Saada N."/>
            <person name="Tang L."/>
            <person name="Weissenberger G."/>
            <person name="Zhu Y."/>
            <person name="Hemphill L."/>
            <person name="Shang Y."/>
            <person name="Youmans B."/>
            <person name="Ayvaz T."/>
            <person name="Ross M."/>
            <person name="Santibanez J."/>
            <person name="Aqrawi P."/>
            <person name="Gross S."/>
            <person name="Joshi V."/>
            <person name="Fowler G."/>
            <person name="Nazareth L."/>
            <person name="Reid J."/>
            <person name="Worley K."/>
            <person name="Petrosino J."/>
            <person name="Highlander S."/>
            <person name="Gibbs R."/>
        </authorList>
    </citation>
    <scope>NUCLEOTIDE SEQUENCE [LARGE SCALE GENOMIC DNA]</scope>
    <source>
        <strain evidence="2 3">SK353</strain>
    </source>
</reference>
<dbReference type="EMBL" id="AEWY01000005">
    <property type="protein sequence ID" value="EGC22467.1"/>
    <property type="molecule type" value="Genomic_DNA"/>
</dbReference>
<organism evidence="2 3">
    <name type="scientific">Streptococcus sanguinis SK353</name>
    <dbReference type="NCBI Taxonomy" id="888815"/>
    <lineage>
        <taxon>Bacteria</taxon>
        <taxon>Bacillati</taxon>
        <taxon>Bacillota</taxon>
        <taxon>Bacilli</taxon>
        <taxon>Lactobacillales</taxon>
        <taxon>Streptococcaceae</taxon>
        <taxon>Streptococcus</taxon>
    </lineage>
</organism>
<comment type="caution">
    <text evidence="2">The sequence shown here is derived from an EMBL/GenBank/DDBJ whole genome shotgun (WGS) entry which is preliminary data.</text>
</comment>
<keyword evidence="1" id="KW-1133">Transmembrane helix</keyword>
<keyword evidence="1" id="KW-0812">Transmembrane</keyword>
<evidence type="ECO:0000313" key="2">
    <source>
        <dbReference type="EMBL" id="EGC22467.1"/>
    </source>
</evidence>
<proteinExistence type="predicted"/>
<feature type="transmembrane region" description="Helical" evidence="1">
    <location>
        <begin position="6"/>
        <end position="23"/>
    </location>
</feature>
<dbReference type="Proteomes" id="UP000004185">
    <property type="component" value="Unassembled WGS sequence"/>
</dbReference>
<protein>
    <submittedName>
        <fullName evidence="2">Uncharacterized protein</fullName>
    </submittedName>
</protein>
<feature type="transmembrane region" description="Helical" evidence="1">
    <location>
        <begin position="144"/>
        <end position="162"/>
    </location>
</feature>
<name>F0FEV1_STRSA</name>
<evidence type="ECO:0000313" key="3">
    <source>
        <dbReference type="Proteomes" id="UP000004185"/>
    </source>
</evidence>
<evidence type="ECO:0000256" key="1">
    <source>
        <dbReference type="SAM" id="Phobius"/>
    </source>
</evidence>
<keyword evidence="1" id="KW-0472">Membrane</keyword>
<dbReference type="AlphaFoldDB" id="F0FEV1"/>